<dbReference type="InterPro" id="IPR001763">
    <property type="entry name" value="Rhodanese-like_dom"/>
</dbReference>
<dbReference type="PANTHER" id="PTHR32063:SF18">
    <property type="entry name" value="CATION EFFLUX SYSTEM PROTEIN"/>
    <property type="match status" value="1"/>
</dbReference>
<dbReference type="Gene3D" id="3.30.70.1440">
    <property type="entry name" value="Multidrug efflux transporter AcrB pore domain"/>
    <property type="match status" value="1"/>
</dbReference>
<keyword evidence="1" id="KW-1133">Transmembrane helix</keyword>
<feature type="transmembrane region" description="Helical" evidence="1">
    <location>
        <begin position="885"/>
        <end position="905"/>
    </location>
</feature>
<dbReference type="PANTHER" id="PTHR32063">
    <property type="match status" value="1"/>
</dbReference>
<proteinExistence type="predicted"/>
<dbReference type="EMBL" id="FNRF01000002">
    <property type="protein sequence ID" value="SEA41775.1"/>
    <property type="molecule type" value="Genomic_DNA"/>
</dbReference>
<feature type="transmembrane region" description="Helical" evidence="1">
    <location>
        <begin position="911"/>
        <end position="927"/>
    </location>
</feature>
<feature type="transmembrane region" description="Helical" evidence="1">
    <location>
        <begin position="989"/>
        <end position="1011"/>
    </location>
</feature>
<keyword evidence="1" id="KW-0472">Membrane</keyword>
<dbReference type="SUPFAM" id="SSF82714">
    <property type="entry name" value="Multidrug efflux transporter AcrB TolC docking domain, DN and DC subdomains"/>
    <property type="match status" value="2"/>
</dbReference>
<name>A0A1H4B0T3_XYLRU</name>
<feature type="transmembrane region" description="Helical" evidence="1">
    <location>
        <begin position="861"/>
        <end position="878"/>
    </location>
</feature>
<feature type="transmembrane region" description="Helical" evidence="1">
    <location>
        <begin position="394"/>
        <end position="418"/>
    </location>
</feature>
<feature type="domain" description="Rhodanese" evidence="2">
    <location>
        <begin position="194"/>
        <end position="238"/>
    </location>
</feature>
<dbReference type="InterPro" id="IPR001036">
    <property type="entry name" value="Acrflvin-R"/>
</dbReference>
<dbReference type="Gene3D" id="3.30.70.1320">
    <property type="entry name" value="Multidrug efflux transporter AcrB pore domain like"/>
    <property type="match status" value="1"/>
</dbReference>
<dbReference type="RefSeq" id="WP_074760861.1">
    <property type="nucleotide sequence ID" value="NZ_FNRF01000002.1"/>
</dbReference>
<dbReference type="Gene3D" id="3.30.70.1430">
    <property type="entry name" value="Multidrug efflux transporter AcrB pore domain"/>
    <property type="match status" value="2"/>
</dbReference>
<dbReference type="GO" id="GO:0042910">
    <property type="term" value="F:xenobiotic transmembrane transporter activity"/>
    <property type="evidence" value="ECO:0007669"/>
    <property type="project" value="TreeGrafter"/>
</dbReference>
<keyword evidence="1" id="KW-0812">Transmembrane</keyword>
<evidence type="ECO:0000313" key="3">
    <source>
        <dbReference type="EMBL" id="SEA41775.1"/>
    </source>
</evidence>
<feature type="transmembrane region" description="Helical" evidence="1">
    <location>
        <begin position="471"/>
        <end position="498"/>
    </location>
</feature>
<feature type="transmembrane region" description="Helical" evidence="1">
    <location>
        <begin position="342"/>
        <end position="361"/>
    </location>
</feature>
<dbReference type="Pfam" id="PF00873">
    <property type="entry name" value="ACR_tran"/>
    <property type="match status" value="1"/>
</dbReference>
<evidence type="ECO:0000256" key="1">
    <source>
        <dbReference type="SAM" id="Phobius"/>
    </source>
</evidence>
<dbReference type="PRINTS" id="PR00702">
    <property type="entry name" value="ACRIFLAVINRP"/>
</dbReference>
<protein>
    <submittedName>
        <fullName evidence="3">Multidrug efflux pump subunit AcrB</fullName>
    </submittedName>
</protein>
<evidence type="ECO:0000313" key="4">
    <source>
        <dbReference type="Proteomes" id="UP000182257"/>
    </source>
</evidence>
<organism evidence="3 4">
    <name type="scientific">Xylanibacter ruminicola</name>
    <name type="common">Prevotella ruminicola</name>
    <dbReference type="NCBI Taxonomy" id="839"/>
    <lineage>
        <taxon>Bacteria</taxon>
        <taxon>Pseudomonadati</taxon>
        <taxon>Bacteroidota</taxon>
        <taxon>Bacteroidia</taxon>
        <taxon>Bacteroidales</taxon>
        <taxon>Prevotellaceae</taxon>
        <taxon>Xylanibacter</taxon>
    </lineage>
</organism>
<dbReference type="Gene3D" id="1.20.1640.10">
    <property type="entry name" value="Multidrug efflux transporter AcrB transmembrane domain"/>
    <property type="match status" value="2"/>
</dbReference>
<evidence type="ECO:0000259" key="2">
    <source>
        <dbReference type="PROSITE" id="PS50206"/>
    </source>
</evidence>
<dbReference type="AlphaFoldDB" id="A0A1H4B0T3"/>
<dbReference type="PROSITE" id="PS50206">
    <property type="entry name" value="RHODANESE_3"/>
    <property type="match status" value="1"/>
</dbReference>
<accession>A0A1H4B0T3</accession>
<dbReference type="SUPFAM" id="SSF82693">
    <property type="entry name" value="Multidrug efflux transporter AcrB pore domain, PN1, PN2, PC1 and PC2 subdomains"/>
    <property type="match status" value="2"/>
</dbReference>
<feature type="transmembrane region" description="Helical" evidence="1">
    <location>
        <begin position="368"/>
        <end position="388"/>
    </location>
</feature>
<feature type="transmembrane region" description="Helical" evidence="1">
    <location>
        <begin position="529"/>
        <end position="548"/>
    </location>
</feature>
<gene>
    <name evidence="3" type="ORF">SAMN05216462_1466</name>
</gene>
<feature type="transmembrane region" description="Helical" evidence="1">
    <location>
        <begin position="962"/>
        <end position="983"/>
    </location>
</feature>
<dbReference type="InterPro" id="IPR027463">
    <property type="entry name" value="AcrB_DN_DC_subdom"/>
</dbReference>
<sequence>MSKEKNSRWVAWMMRNYRLTFLVVGLMFILGIYGLGRMSKAEFPDFTLRTGVVVGIYPGATSEEVEEQLVRPLERYLFTFKEVNRSKTTSTSQNGICSVMVELNDDVNNKDEVWSKIKHGLNAFKCTLPKGVADVVVNDEFGDTSALLVAVESDSRDYRQLEKYCDLIGDRLRTLPSVSNVRILGNVKEQISVIVDYDQLSAYGISSQHLADALSAQGITTVSGSVSGWQKDMPVHVSPALRGEDEISEQILYSDAAGRVVRVKDVARVERGYDLTDGFIEYNGHRCVIISMEMLAGNNIVQYGRDVESLLAEVKAAELPDDVAIHTISDQASVVSASVNSFLRDLFVSMVVIILTMMLLFPLSSALVASTAIPVTTFISVGIMYLAGIPLNTITLAALIVVLGMVVDDSVIVIDGYLEYLNTGMSRWHAACRSISTYFMPMLLATAYISAIFFPLLLTCTGQKGDFLHDFPIAIAINLMTSLFVALVVIPILLVTLIRKKTHKEGRKSITDYVQEIYDRLLGWVFRHAWLALGMAVAVLLSTVFYASEVKRRMMSCSERDQFAVEIYLPKGTGLAETVQVADSVYTVLGSDERVRAITSFKGCASPRFQASYTPKQGGKNYAQFIVNTISNEATEQLVDEYTARLSEAFPNAFVKFKQLDSQVFQALEYRFYGENLDSLHSAAGQLMDYMRSNPDLMWVRTDFEQPEPIVEVTLDEIAAAQLGISRQSLSLGLMSQIDARPVTTLWEGDYGVPVMLKDDRWDDAGFEDFGHIHLQPMTSPSKVQLKQVAGVSPKWSETKIVHRNGVRCMTVTAELPRTMTAENFAPDLQRFVEEEMRLPQGVTTELGGEIENDKESMPQLGAGLFIAMIIIFFFLLFNFKKYKLTFVCMFAVILFIPSAMFGLFITDTTMGLTTIFGFITLMGLIMRNEILIFEHAEGGMKNGLSAREAAFEAGKRRMVPIFLTTVTTAVGVVPMIAAGSAMWKPVGITILFGGLGALVLVVTVLPVIYWKINEKRG</sequence>
<dbReference type="Proteomes" id="UP000182257">
    <property type="component" value="Unassembled WGS sequence"/>
</dbReference>
<dbReference type="SUPFAM" id="SSF82866">
    <property type="entry name" value="Multidrug efflux transporter AcrB transmembrane domain"/>
    <property type="match status" value="2"/>
</dbReference>
<dbReference type="GO" id="GO:0005886">
    <property type="term" value="C:plasma membrane"/>
    <property type="evidence" value="ECO:0007669"/>
    <property type="project" value="TreeGrafter"/>
</dbReference>
<feature type="transmembrane region" description="Helical" evidence="1">
    <location>
        <begin position="438"/>
        <end position="459"/>
    </location>
</feature>
<dbReference type="Gene3D" id="3.30.2090.10">
    <property type="entry name" value="Multidrug efflux transporter AcrB TolC docking domain, DN and DC subdomains"/>
    <property type="match status" value="2"/>
</dbReference>
<reference evidence="3 4" key="1">
    <citation type="submission" date="2016-10" db="EMBL/GenBank/DDBJ databases">
        <authorList>
            <person name="de Groot N.N."/>
        </authorList>
    </citation>
    <scope>NUCLEOTIDE SEQUENCE [LARGE SCALE GENOMIC DNA]</scope>
    <source>
        <strain evidence="3 4">D31d</strain>
    </source>
</reference>